<organism evidence="8 9">
    <name type="scientific">Salmo trutta</name>
    <name type="common">Brown trout</name>
    <dbReference type="NCBI Taxonomy" id="8032"/>
    <lineage>
        <taxon>Eukaryota</taxon>
        <taxon>Metazoa</taxon>
        <taxon>Chordata</taxon>
        <taxon>Craniata</taxon>
        <taxon>Vertebrata</taxon>
        <taxon>Euteleostomi</taxon>
        <taxon>Actinopterygii</taxon>
        <taxon>Neopterygii</taxon>
        <taxon>Teleostei</taxon>
        <taxon>Protacanthopterygii</taxon>
        <taxon>Salmoniformes</taxon>
        <taxon>Salmonidae</taxon>
        <taxon>Salmoninae</taxon>
        <taxon>Salmo</taxon>
    </lineage>
</organism>
<dbReference type="GO" id="GO:0005654">
    <property type="term" value="C:nucleoplasm"/>
    <property type="evidence" value="ECO:0007669"/>
    <property type="project" value="UniProtKB-ARBA"/>
</dbReference>
<keyword evidence="6" id="KW-0175">Coiled coil</keyword>
<keyword evidence="3" id="KW-0805">Transcription regulation</keyword>
<comment type="subcellular location">
    <subcellularLocation>
        <location evidence="1">Nucleus</location>
    </subcellularLocation>
</comment>
<name>A0A673Y0T9_SALTR</name>
<evidence type="ECO:0000256" key="2">
    <source>
        <dbReference type="ARBA" id="ARBA00022491"/>
    </source>
</evidence>
<dbReference type="Proteomes" id="UP000472277">
    <property type="component" value="Chromosome 27"/>
</dbReference>
<evidence type="ECO:0000256" key="4">
    <source>
        <dbReference type="ARBA" id="ARBA00023163"/>
    </source>
</evidence>
<keyword evidence="2" id="KW-0678">Repressor</keyword>
<keyword evidence="5" id="KW-0539">Nucleus</keyword>
<proteinExistence type="predicted"/>
<dbReference type="AlphaFoldDB" id="A0A673Y0T9"/>
<evidence type="ECO:0000256" key="5">
    <source>
        <dbReference type="ARBA" id="ARBA00023242"/>
    </source>
</evidence>
<protein>
    <submittedName>
        <fullName evidence="8">SDS3 homolog, SIN3A corepressor complex component</fullName>
    </submittedName>
</protein>
<evidence type="ECO:0000256" key="7">
    <source>
        <dbReference type="SAM" id="MobiDB-lite"/>
    </source>
</evidence>
<gene>
    <name evidence="8" type="primary">SUDS3</name>
    <name evidence="8" type="synonym">suds3</name>
</gene>
<feature type="compositionally biased region" description="Acidic residues" evidence="7">
    <location>
        <begin position="13"/>
        <end position="27"/>
    </location>
</feature>
<dbReference type="GO" id="GO:0010468">
    <property type="term" value="P:regulation of gene expression"/>
    <property type="evidence" value="ECO:0007669"/>
    <property type="project" value="UniProtKB-ARBA"/>
</dbReference>
<dbReference type="Ensembl" id="ENSSTUT00000029452.1">
    <property type="protein sequence ID" value="ENSSTUP00000028135.1"/>
    <property type="gene ID" value="ENSSTUG00000012165.1"/>
</dbReference>
<evidence type="ECO:0000256" key="6">
    <source>
        <dbReference type="SAM" id="Coils"/>
    </source>
</evidence>
<dbReference type="GeneTree" id="ENSGT00910000144281"/>
<reference evidence="8" key="2">
    <citation type="submission" date="2025-09" db="UniProtKB">
        <authorList>
            <consortium name="Ensembl"/>
        </authorList>
    </citation>
    <scope>IDENTIFICATION</scope>
</reference>
<evidence type="ECO:0000313" key="8">
    <source>
        <dbReference type="Ensembl" id="ENSSTUP00000028135.1"/>
    </source>
</evidence>
<feature type="coiled-coil region" evidence="6">
    <location>
        <begin position="71"/>
        <end position="128"/>
    </location>
</feature>
<keyword evidence="9" id="KW-1185">Reference proteome</keyword>
<accession>A0A673Y0T9</accession>
<feature type="region of interest" description="Disordered" evidence="7">
    <location>
        <begin position="1"/>
        <end position="50"/>
    </location>
</feature>
<feature type="compositionally biased region" description="Acidic residues" evidence="7">
    <location>
        <begin position="35"/>
        <end position="44"/>
    </location>
</feature>
<dbReference type="PANTHER" id="PTHR21964">
    <property type="entry name" value="BREAST CANCER METASTASIS-SUPPRESSOR 1"/>
    <property type="match status" value="1"/>
</dbReference>
<evidence type="ECO:0000256" key="1">
    <source>
        <dbReference type="ARBA" id="ARBA00004123"/>
    </source>
</evidence>
<evidence type="ECO:0000313" key="9">
    <source>
        <dbReference type="Proteomes" id="UP000472277"/>
    </source>
</evidence>
<reference evidence="8" key="1">
    <citation type="submission" date="2025-08" db="UniProtKB">
        <authorList>
            <consortium name="Ensembl"/>
        </authorList>
    </citation>
    <scope>IDENTIFICATION</scope>
</reference>
<evidence type="ECO:0000256" key="3">
    <source>
        <dbReference type="ARBA" id="ARBA00023015"/>
    </source>
</evidence>
<dbReference type="InterPro" id="IPR013907">
    <property type="entry name" value="Sds3"/>
</dbReference>
<sequence length="141" mass="16806">MASTLLSPMVDYYNDEEELDSVDEDDDRSFRGIDSEEDTEDASETDLAKHNEDDYVEIKEQALQPCSWRTLQEYQKRMKKLDQQYKERLRNADLFLQLETEQVERNHIKEKKAAVKEFDDKKVELKENLIADIWVQIMILL</sequence>
<keyword evidence="4" id="KW-0804">Transcription</keyword>